<dbReference type="SUPFAM" id="SSF56925">
    <property type="entry name" value="OMPA-like"/>
    <property type="match status" value="1"/>
</dbReference>
<dbReference type="RefSeq" id="WP_014200413.1">
    <property type="nucleotide sequence ID" value="NC_016599.1"/>
</dbReference>
<accession>G8R541</accession>
<dbReference type="InterPro" id="IPR011250">
    <property type="entry name" value="OMP/PagP_B-barrel"/>
</dbReference>
<keyword evidence="1" id="KW-0732">Signal</keyword>
<feature type="chain" id="PRO_5003514339" description="Outer membrane protein beta-barrel domain-containing protein" evidence="1">
    <location>
        <begin position="24"/>
        <end position="209"/>
    </location>
</feature>
<dbReference type="OrthoDB" id="947434at2"/>
<evidence type="ECO:0000313" key="3">
    <source>
        <dbReference type="Proteomes" id="UP000005631"/>
    </source>
</evidence>
<dbReference type="KEGG" id="oho:Oweho_0028"/>
<sequence>MKKAKNIILATFLLFGVAMNAQKIELTPFAGYTFQNKFNISGGKAILRDGATYGITAAFPVGQNNAVELMYSRQETRLEASSYLFQDQEDFIRDVSVNYLMIGGNKILPSVTDDLQFTGGMKIGMAIFDSPSNDFNTITKLAAGLNLGFKYFFSDAIGLRGGMNLNFPITDIGAGIGWSSNGGASVGVSGWSPIVQFAFTGGIAVRLGN</sequence>
<dbReference type="EMBL" id="CP003156">
    <property type="protein sequence ID" value="AEV31052.1"/>
    <property type="molecule type" value="Genomic_DNA"/>
</dbReference>
<dbReference type="AlphaFoldDB" id="G8R541"/>
<dbReference type="Proteomes" id="UP000005631">
    <property type="component" value="Chromosome"/>
</dbReference>
<evidence type="ECO:0000313" key="2">
    <source>
        <dbReference type="EMBL" id="AEV31052.1"/>
    </source>
</evidence>
<dbReference type="STRING" id="926562.Oweho_0028"/>
<gene>
    <name evidence="2" type="ordered locus">Oweho_0028</name>
</gene>
<evidence type="ECO:0000256" key="1">
    <source>
        <dbReference type="SAM" id="SignalP"/>
    </source>
</evidence>
<name>G8R541_OWEHD</name>
<reference evidence="2 3" key="1">
    <citation type="journal article" date="2012" name="Stand. Genomic Sci.">
        <title>Genome sequence of the orange-pigmented seawater bacterium Owenweeksia hongkongensis type strain (UST20020801(T)).</title>
        <authorList>
            <person name="Riedel T."/>
            <person name="Held B."/>
            <person name="Nolan M."/>
            <person name="Lucas S."/>
            <person name="Lapidus A."/>
            <person name="Tice H."/>
            <person name="Del Rio T.G."/>
            <person name="Cheng J.F."/>
            <person name="Han C."/>
            <person name="Tapia R."/>
            <person name="Goodwin L.A."/>
            <person name="Pitluck S."/>
            <person name="Liolios K."/>
            <person name="Mavromatis K."/>
            <person name="Pagani I."/>
            <person name="Ivanova N."/>
            <person name="Mikhailova N."/>
            <person name="Pati A."/>
            <person name="Chen A."/>
            <person name="Palaniappan K."/>
            <person name="Rohde M."/>
            <person name="Tindall B.J."/>
            <person name="Detter J.C."/>
            <person name="Goker M."/>
            <person name="Woyke T."/>
            <person name="Bristow J."/>
            <person name="Eisen J.A."/>
            <person name="Markowitz V."/>
            <person name="Hugenholtz P."/>
            <person name="Klenk H.P."/>
            <person name="Kyrpides N.C."/>
        </authorList>
    </citation>
    <scope>NUCLEOTIDE SEQUENCE</scope>
    <source>
        <strain evidence="3">DSM 17368 / JCM 12287 / NRRL B-23963</strain>
    </source>
</reference>
<organism evidence="2 3">
    <name type="scientific">Owenweeksia hongkongensis (strain DSM 17368 / CIP 108786 / JCM 12287 / NRRL B-23963 / UST20020801)</name>
    <dbReference type="NCBI Taxonomy" id="926562"/>
    <lineage>
        <taxon>Bacteria</taxon>
        <taxon>Pseudomonadati</taxon>
        <taxon>Bacteroidota</taxon>
        <taxon>Flavobacteriia</taxon>
        <taxon>Flavobacteriales</taxon>
        <taxon>Owenweeksiaceae</taxon>
        <taxon>Owenweeksia</taxon>
    </lineage>
</organism>
<protein>
    <recommendedName>
        <fullName evidence="4">Outer membrane protein beta-barrel domain-containing protein</fullName>
    </recommendedName>
</protein>
<evidence type="ECO:0008006" key="4">
    <source>
        <dbReference type="Google" id="ProtNLM"/>
    </source>
</evidence>
<keyword evidence="3" id="KW-1185">Reference proteome</keyword>
<proteinExistence type="predicted"/>
<dbReference type="HOGENOM" id="CLU_1314397_0_0_10"/>
<feature type="signal peptide" evidence="1">
    <location>
        <begin position="1"/>
        <end position="23"/>
    </location>
</feature>
<dbReference type="eggNOG" id="ENOG5032NAU">
    <property type="taxonomic scope" value="Bacteria"/>
</dbReference>
<dbReference type="Gene3D" id="2.40.160.20">
    <property type="match status" value="1"/>
</dbReference>